<proteinExistence type="predicted"/>
<reference evidence="1" key="1">
    <citation type="submission" date="2013-04" db="EMBL/GenBank/DDBJ databases">
        <authorList>
            <person name="Qu J."/>
            <person name="Murali S.C."/>
            <person name="Bandaranaike D."/>
            <person name="Bellair M."/>
            <person name="Blankenburg K."/>
            <person name="Chao H."/>
            <person name="Dinh H."/>
            <person name="Doddapaneni H."/>
            <person name="Downs B."/>
            <person name="Dugan-Rocha S."/>
            <person name="Elkadiri S."/>
            <person name="Gnanaolivu R.D."/>
            <person name="Hernandez B."/>
            <person name="Javaid M."/>
            <person name="Jayaseelan J.C."/>
            <person name="Lee S."/>
            <person name="Li M."/>
            <person name="Ming W."/>
            <person name="Munidasa M."/>
            <person name="Muniz J."/>
            <person name="Nguyen L."/>
            <person name="Ongeri F."/>
            <person name="Osuji N."/>
            <person name="Pu L.-L."/>
            <person name="Puazo M."/>
            <person name="Qu C."/>
            <person name="Quiroz J."/>
            <person name="Raj R."/>
            <person name="Weissenberger G."/>
            <person name="Xin Y."/>
            <person name="Zou X."/>
            <person name="Han Y."/>
            <person name="Richards S."/>
            <person name="Worley K."/>
            <person name="Muzny D."/>
            <person name="Gibbs R."/>
        </authorList>
    </citation>
    <scope>NUCLEOTIDE SEQUENCE</scope>
    <source>
        <strain evidence="1">Sampled in the wild</strain>
    </source>
</reference>
<sequence>MWLDSKIEFDVFDKKDQTVIMCVKLHHESIGTDGHNVTALMDLKSKGQNVDFEWVSHAEYANRAFGVGSFASYLSPTNQRRTAGALMRVSCHHVFIQVKAPTCEIFKVDTSMEISEPELVVTSEVSIFGQHTHVEKLEFKGLNSFRYHTYEK</sequence>
<name>A0A8K0PDM5_LADFU</name>
<accession>A0A8K0PDM5</accession>
<dbReference type="EMBL" id="KZ309676">
    <property type="protein sequence ID" value="KAG8239494.1"/>
    <property type="molecule type" value="Genomic_DNA"/>
</dbReference>
<dbReference type="AlphaFoldDB" id="A0A8K0PDM5"/>
<protein>
    <submittedName>
        <fullName evidence="1">Uncharacterized protein</fullName>
    </submittedName>
</protein>
<gene>
    <name evidence="1" type="ORF">J437_LFUL018052</name>
</gene>
<reference evidence="1" key="2">
    <citation type="submission" date="2017-10" db="EMBL/GenBank/DDBJ databases">
        <title>Ladona fulva Genome sequencing and assembly.</title>
        <authorList>
            <person name="Murali S."/>
            <person name="Richards S."/>
            <person name="Bandaranaike D."/>
            <person name="Bellair M."/>
            <person name="Blankenburg K."/>
            <person name="Chao H."/>
            <person name="Dinh H."/>
            <person name="Doddapaneni H."/>
            <person name="Dugan-Rocha S."/>
            <person name="Elkadiri S."/>
            <person name="Gnanaolivu R."/>
            <person name="Hernandez B."/>
            <person name="Skinner E."/>
            <person name="Javaid M."/>
            <person name="Lee S."/>
            <person name="Li M."/>
            <person name="Ming W."/>
            <person name="Munidasa M."/>
            <person name="Muniz J."/>
            <person name="Nguyen L."/>
            <person name="Hughes D."/>
            <person name="Osuji N."/>
            <person name="Pu L.-L."/>
            <person name="Puazo M."/>
            <person name="Qu C."/>
            <person name="Quiroz J."/>
            <person name="Raj R."/>
            <person name="Weissenberger G."/>
            <person name="Xin Y."/>
            <person name="Zou X."/>
            <person name="Han Y."/>
            <person name="Worley K."/>
            <person name="Muzny D."/>
            <person name="Gibbs R."/>
        </authorList>
    </citation>
    <scope>NUCLEOTIDE SEQUENCE</scope>
    <source>
        <strain evidence="1">Sampled in the wild</strain>
    </source>
</reference>
<keyword evidence="2" id="KW-1185">Reference proteome</keyword>
<feature type="non-terminal residue" evidence="1">
    <location>
        <position position="1"/>
    </location>
</feature>
<comment type="caution">
    <text evidence="1">The sequence shown here is derived from an EMBL/GenBank/DDBJ whole genome shotgun (WGS) entry which is preliminary data.</text>
</comment>
<dbReference type="Proteomes" id="UP000792457">
    <property type="component" value="Unassembled WGS sequence"/>
</dbReference>
<evidence type="ECO:0000313" key="2">
    <source>
        <dbReference type="Proteomes" id="UP000792457"/>
    </source>
</evidence>
<organism evidence="1 2">
    <name type="scientific">Ladona fulva</name>
    <name type="common">Scarce chaser dragonfly</name>
    <name type="synonym">Libellula fulva</name>
    <dbReference type="NCBI Taxonomy" id="123851"/>
    <lineage>
        <taxon>Eukaryota</taxon>
        <taxon>Metazoa</taxon>
        <taxon>Ecdysozoa</taxon>
        <taxon>Arthropoda</taxon>
        <taxon>Hexapoda</taxon>
        <taxon>Insecta</taxon>
        <taxon>Pterygota</taxon>
        <taxon>Palaeoptera</taxon>
        <taxon>Odonata</taxon>
        <taxon>Epiprocta</taxon>
        <taxon>Anisoptera</taxon>
        <taxon>Libelluloidea</taxon>
        <taxon>Libellulidae</taxon>
        <taxon>Ladona</taxon>
    </lineage>
</organism>
<evidence type="ECO:0000313" key="1">
    <source>
        <dbReference type="EMBL" id="KAG8239494.1"/>
    </source>
</evidence>